<dbReference type="PROSITE" id="PS00455">
    <property type="entry name" value="AMP_BINDING"/>
    <property type="match status" value="1"/>
</dbReference>
<dbReference type="EC" id="6.2.1.61" evidence="4"/>
<dbReference type="AlphaFoldDB" id="A0A0H2Z6T7"/>
<dbReference type="SUPFAM" id="SSF56322">
    <property type="entry name" value="ADC synthase"/>
    <property type="match status" value="1"/>
</dbReference>
<dbReference type="InterPro" id="IPR015890">
    <property type="entry name" value="Chorismate_C"/>
</dbReference>
<dbReference type="SUPFAM" id="SSF56801">
    <property type="entry name" value="Acetyl-CoA synthetase-like"/>
    <property type="match status" value="1"/>
</dbReference>
<dbReference type="InterPro" id="IPR045851">
    <property type="entry name" value="AMP-bd_C_sf"/>
</dbReference>
<proteinExistence type="predicted"/>
<dbReference type="GO" id="GO:0016878">
    <property type="term" value="F:acid-thiol ligase activity"/>
    <property type="evidence" value="ECO:0007669"/>
    <property type="project" value="UniProtKB-ARBA"/>
</dbReference>
<dbReference type="GO" id="GO:0016833">
    <property type="term" value="F:oxo-acid-lyase activity"/>
    <property type="evidence" value="ECO:0007669"/>
    <property type="project" value="InterPro"/>
</dbReference>
<dbReference type="FunFam" id="2.30.38.10:FF:000003">
    <property type="entry name" value="Vibriobactin-specific 2,3-dihydroxybenzoate-AMP ligase"/>
    <property type="match status" value="1"/>
</dbReference>
<feature type="domain" description="AMP-dependent synthetase/ligase" evidence="7">
    <location>
        <begin position="33"/>
        <end position="392"/>
    </location>
</feature>
<reference evidence="9 10" key="1">
    <citation type="journal article" date="2006" name="Genome Biol.">
        <title>Genomic analysis reveals that Pseudomonas aeruginosa virulence is combinatorial.</title>
        <authorList>
            <person name="Lee D.G."/>
            <person name="Urbach J.M."/>
            <person name="Wu G."/>
            <person name="Liberati N.T."/>
            <person name="Feinbaum R.L."/>
            <person name="Miyata S."/>
            <person name="Diggins L.T."/>
            <person name="He J."/>
            <person name="Saucier M."/>
            <person name="Deziel E."/>
            <person name="Friedman L."/>
            <person name="Li L."/>
            <person name="Grills G."/>
            <person name="Montgomery K."/>
            <person name="Kucherlapati R."/>
            <person name="Rahme L.G."/>
            <person name="Ausubel F.M."/>
        </authorList>
    </citation>
    <scope>NUCLEOTIDE SEQUENCE [LARGE SCALE GENOMIC DNA]</scope>
    <source>
        <strain evidence="9 10">UCBPP-PA14</strain>
    </source>
</reference>
<accession>A0A0H2Z6T7</accession>
<dbReference type="Pfam" id="PF00501">
    <property type="entry name" value="AMP-binding"/>
    <property type="match status" value="1"/>
</dbReference>
<dbReference type="InterPro" id="IPR019999">
    <property type="entry name" value="Anth_synth_I-like"/>
</dbReference>
<dbReference type="InterPro" id="IPR020845">
    <property type="entry name" value="AMP-binding_CS"/>
</dbReference>
<dbReference type="NCBIfam" id="TIGR03494">
    <property type="entry name" value="salicyl_syn"/>
    <property type="match status" value="1"/>
</dbReference>
<evidence type="ECO:0000256" key="4">
    <source>
        <dbReference type="ARBA" id="ARBA00066647"/>
    </source>
</evidence>
<evidence type="ECO:0000259" key="6">
    <source>
        <dbReference type="Pfam" id="PF00425"/>
    </source>
</evidence>
<gene>
    <name evidence="9" type="ordered locus">PA14_54940</name>
</gene>
<dbReference type="CDD" id="cd05920">
    <property type="entry name" value="23DHB-AMP_lg"/>
    <property type="match status" value="1"/>
</dbReference>
<evidence type="ECO:0000259" key="8">
    <source>
        <dbReference type="Pfam" id="PF13193"/>
    </source>
</evidence>
<dbReference type="KEGG" id="pau:PA14_54940"/>
<dbReference type="Proteomes" id="UP000000653">
    <property type="component" value="Chromosome"/>
</dbReference>
<evidence type="ECO:0000313" key="10">
    <source>
        <dbReference type="Proteomes" id="UP000000653"/>
    </source>
</evidence>
<dbReference type="BioCyc" id="PAER208963:G1G74-4628-MONOMER"/>
<evidence type="ECO:0000256" key="1">
    <source>
        <dbReference type="ARBA" id="ARBA00004924"/>
    </source>
</evidence>
<evidence type="ECO:0000256" key="3">
    <source>
        <dbReference type="ARBA" id="ARBA00050154"/>
    </source>
</evidence>
<dbReference type="Pfam" id="PF00425">
    <property type="entry name" value="Chorismate_bind"/>
    <property type="match status" value="1"/>
</dbReference>
<keyword evidence="2" id="KW-0436">Ligase</keyword>
<dbReference type="InterPro" id="IPR050237">
    <property type="entry name" value="ATP-dep_AMP-bd_enzyme"/>
</dbReference>
<evidence type="ECO:0000313" key="9">
    <source>
        <dbReference type="EMBL" id="ABJ09869.1"/>
    </source>
</evidence>
<dbReference type="Gene3D" id="2.30.38.10">
    <property type="entry name" value="Luciferase, Domain 3"/>
    <property type="match status" value="1"/>
</dbReference>
<dbReference type="InterPro" id="IPR005801">
    <property type="entry name" value="ADC_synthase"/>
</dbReference>
<dbReference type="Gene3D" id="3.30.300.30">
    <property type="match status" value="1"/>
</dbReference>
<organism evidence="9 10">
    <name type="scientific">Pseudomonas aeruginosa (strain UCBPP-PA14)</name>
    <dbReference type="NCBI Taxonomy" id="208963"/>
    <lineage>
        <taxon>Bacteria</taxon>
        <taxon>Pseudomonadati</taxon>
        <taxon>Pseudomonadota</taxon>
        <taxon>Gammaproteobacteria</taxon>
        <taxon>Pseudomonadales</taxon>
        <taxon>Pseudomonadaceae</taxon>
        <taxon>Pseudomonas</taxon>
    </lineage>
</organism>
<protein>
    <recommendedName>
        <fullName evidence="4">salicylate--[aryl-carrier protein] ligase</fullName>
        <ecNumber evidence="4">6.2.1.61</ecNumber>
    </recommendedName>
    <alternativeName>
        <fullName evidence="5">Salicylate--[aryl-carrier protein] ligase</fullName>
    </alternativeName>
</protein>
<dbReference type="Gene3D" id="3.40.50.980">
    <property type="match status" value="2"/>
</dbReference>
<dbReference type="Pfam" id="PF13193">
    <property type="entry name" value="AMP-binding_C"/>
    <property type="match status" value="1"/>
</dbReference>
<dbReference type="PRINTS" id="PR00095">
    <property type="entry name" value="ANTSNTHASEI"/>
</dbReference>
<dbReference type="RefSeq" id="WP_003141095.1">
    <property type="nucleotide sequence ID" value="NC_008463.1"/>
</dbReference>
<name>A0A0H2Z6T7_PSEAB</name>
<dbReference type="PANTHER" id="PTHR43767:SF1">
    <property type="entry name" value="NONRIBOSOMAL PEPTIDE SYNTHASE PES1 (EUROFUNG)-RELATED"/>
    <property type="match status" value="1"/>
</dbReference>
<dbReference type="FunFam" id="3.40.50.980:FF:000003">
    <property type="entry name" value="Vibriobactin-specific 2,3-dihydroxybenzoate-AMP ligase"/>
    <property type="match status" value="1"/>
</dbReference>
<dbReference type="Gene3D" id="3.60.120.10">
    <property type="entry name" value="Anthranilate synthase"/>
    <property type="match status" value="1"/>
</dbReference>
<comment type="pathway">
    <text evidence="1">Siderophore biosynthesis.</text>
</comment>
<dbReference type="EMBL" id="CP000438">
    <property type="protein sequence ID" value="ABJ09869.1"/>
    <property type="molecule type" value="Genomic_DNA"/>
</dbReference>
<dbReference type="HOGENOM" id="CLU_011877_0_0_6"/>
<evidence type="ECO:0000256" key="5">
    <source>
        <dbReference type="ARBA" id="ARBA00077773"/>
    </source>
</evidence>
<evidence type="ECO:0000259" key="7">
    <source>
        <dbReference type="Pfam" id="PF00501"/>
    </source>
</evidence>
<feature type="domain" description="AMP-binding enzyme C-terminal" evidence="8">
    <location>
        <begin position="443"/>
        <end position="518"/>
    </location>
</feature>
<dbReference type="InterPro" id="IPR000873">
    <property type="entry name" value="AMP-dep_synth/lig_dom"/>
</dbReference>
<comment type="catalytic activity">
    <reaction evidence="3">
        <text>salicylate + holo-[ACP] + ATP = salicyl-[ACP] + AMP + diphosphate</text>
        <dbReference type="Rhea" id="RHEA:61648"/>
        <dbReference type="Rhea" id="RHEA-COMP:9685"/>
        <dbReference type="Rhea" id="RHEA-COMP:19022"/>
        <dbReference type="ChEBI" id="CHEBI:30616"/>
        <dbReference type="ChEBI" id="CHEBI:30762"/>
        <dbReference type="ChEBI" id="CHEBI:33019"/>
        <dbReference type="ChEBI" id="CHEBI:64479"/>
        <dbReference type="ChEBI" id="CHEBI:86464"/>
        <dbReference type="ChEBI" id="CHEBI:456215"/>
        <dbReference type="EC" id="6.2.1.61"/>
    </reaction>
    <physiologicalReaction direction="left-to-right" evidence="3">
        <dbReference type="Rhea" id="RHEA:61649"/>
    </physiologicalReaction>
</comment>
<feature type="domain" description="Chorismate-utilising enzyme C-terminal" evidence="6">
    <location>
        <begin position="719"/>
        <end position="971"/>
    </location>
</feature>
<dbReference type="InterPro" id="IPR025110">
    <property type="entry name" value="AMP-bd_C"/>
</dbReference>
<dbReference type="GO" id="GO:0008909">
    <property type="term" value="F:isochorismate synthase activity"/>
    <property type="evidence" value="ECO:0007669"/>
    <property type="project" value="InterPro"/>
</dbReference>
<sequence>MVTNRCDIAALEQRYESLGYWKRQTLPEWLRIAADSYAQAPALIDGASRLTYSELDLKVDRLAAGFDRIGIARGDRVLMQLPNGEAFVVCLFSLFRLGALPILAMPAHREKEVLELCRLAEPSAYIIPRSFLGFDYLALAERARASVPSIKNILVEGDPGPWLSLSQVEDAPRSFAPPAHTDTALLLLSGGTTGTPKLIPRRHTDYLYNAVESARLCGFSRESVYLAALPVAHNFPLACPGLIGTLSVGGCVVMAKAPSADETFPLIVKERVTHTALVPPLVKLWLEARKWDTSDLSSLKLLQVGGARLDPDLARQITPSLGCQLQQVFGMAEGLLCYTRLDDPLEVALNTQGRPLCPDDELRIVGPDGQPVSAGQVGELQVRGPYTIRGYYRVPEHNARSFTTDGFYQSGDLVQLTPEGNLVVHGRIKEQINRAGEKIASAELEGAVELHPDVESCAVVAVPDERLGERTCAVLLAGEGNPSLADLHVFLRTAGLPQYKLPDQLLRVDRWPLTTIGKIDKQRLMMLARDDSTMPDIRPAATPLSYVESEMPVHWPPIDILTALADSGIAGDYALYEQPDEWSIGLGRVATLRVGAEQAELTQGEKCKTFRNLRLVDSIAEATDEIAVADWRAYGVARFELSQIFHGLTAPAHDSPLMELFVPALEVRIRDGKARLRAIDPAMLPTLRAVIERVQQQSESTPIAPEDDETLLALRQHEEDIYRANVQQAVDEINARKYQKVILSRRIPLPAGVDILQTYRAGRARNTPARSFLVQLGGSRMAGFSPETVVEVTSDGWVSTQPLAGTRALGESHEEEERLRMDLLNDAKEVAEHAVSVKLAQDEVAKVCRDASVSEFMHVLRRGSVQHLASRVNGRLHEGRTAWDAFEALFPAVTASGIPKQAGIEAIGRFERTARGWYSGCMLVVDSQGALDAALVLRSIYQREGESWLQAGAGIVGQSRPARELEETNEKLACILKYVVLKPAAIGEPLEGVR</sequence>
<evidence type="ECO:0000256" key="2">
    <source>
        <dbReference type="ARBA" id="ARBA00022598"/>
    </source>
</evidence>
<dbReference type="InterPro" id="IPR019996">
    <property type="entry name" value="Salicylate_synthase"/>
</dbReference>
<dbReference type="PANTHER" id="PTHR43767">
    <property type="entry name" value="LONG-CHAIN-FATTY-ACID--COA LIGASE"/>
    <property type="match status" value="1"/>
</dbReference>